<dbReference type="InParanoid" id="A0A6L2P9R6"/>
<gene>
    <name evidence="1" type="ORF">Cfor_03216</name>
</gene>
<evidence type="ECO:0000313" key="1">
    <source>
        <dbReference type="EMBL" id="GFG29074.1"/>
    </source>
</evidence>
<dbReference type="OrthoDB" id="7326421at2759"/>
<feature type="non-terminal residue" evidence="1">
    <location>
        <position position="1"/>
    </location>
</feature>
<comment type="caution">
    <text evidence="1">The sequence shown here is derived from an EMBL/GenBank/DDBJ whole genome shotgun (WGS) entry which is preliminary data.</text>
</comment>
<feature type="non-terminal residue" evidence="1">
    <location>
        <position position="100"/>
    </location>
</feature>
<sequence>SSLGTSPAGVVGCKVSWTCVSWPEPNTILSSSLWGEVIAFSIQQITSVGSNKQLTAKLWRLVHAHHVRGICSIACVTIQDCVEKRMNRDQSGPLNENEHA</sequence>
<dbReference type="AlphaFoldDB" id="A0A6L2P9R6"/>
<name>A0A6L2P9R6_COPFO</name>
<dbReference type="EMBL" id="BLKM01003552">
    <property type="protein sequence ID" value="GFG29074.1"/>
    <property type="molecule type" value="Genomic_DNA"/>
</dbReference>
<reference evidence="2" key="1">
    <citation type="submission" date="2020-01" db="EMBL/GenBank/DDBJ databases">
        <title>Draft genome sequence of the Termite Coptotermes fromosanus.</title>
        <authorList>
            <person name="Itakura S."/>
            <person name="Yosikawa Y."/>
            <person name="Umezawa K."/>
        </authorList>
    </citation>
    <scope>NUCLEOTIDE SEQUENCE [LARGE SCALE GENOMIC DNA]</scope>
</reference>
<dbReference type="Proteomes" id="UP000502823">
    <property type="component" value="Unassembled WGS sequence"/>
</dbReference>
<organism evidence="1 2">
    <name type="scientific">Coptotermes formosanus</name>
    <name type="common">Formosan subterranean termite</name>
    <dbReference type="NCBI Taxonomy" id="36987"/>
    <lineage>
        <taxon>Eukaryota</taxon>
        <taxon>Metazoa</taxon>
        <taxon>Ecdysozoa</taxon>
        <taxon>Arthropoda</taxon>
        <taxon>Hexapoda</taxon>
        <taxon>Insecta</taxon>
        <taxon>Pterygota</taxon>
        <taxon>Neoptera</taxon>
        <taxon>Polyneoptera</taxon>
        <taxon>Dictyoptera</taxon>
        <taxon>Blattodea</taxon>
        <taxon>Blattoidea</taxon>
        <taxon>Termitoidae</taxon>
        <taxon>Rhinotermitidae</taxon>
        <taxon>Coptotermes</taxon>
    </lineage>
</organism>
<protein>
    <submittedName>
        <fullName evidence="1">Uncharacterized protein</fullName>
    </submittedName>
</protein>
<evidence type="ECO:0000313" key="2">
    <source>
        <dbReference type="Proteomes" id="UP000502823"/>
    </source>
</evidence>
<keyword evidence="2" id="KW-1185">Reference proteome</keyword>
<accession>A0A6L2P9R6</accession>
<proteinExistence type="predicted"/>